<dbReference type="PANTHER" id="PTHR45663">
    <property type="entry name" value="GEO12009P1"/>
    <property type="match status" value="1"/>
</dbReference>
<dbReference type="Gene3D" id="3.40.30.10">
    <property type="entry name" value="Glutaredoxin"/>
    <property type="match status" value="1"/>
</dbReference>
<dbReference type="InterPro" id="IPR036249">
    <property type="entry name" value="Thioredoxin-like_sf"/>
</dbReference>
<accession>A0A7R8WUD1</accession>
<dbReference type="PROSITE" id="PS51352">
    <property type="entry name" value="THIOREDOXIN_2"/>
    <property type="match status" value="1"/>
</dbReference>
<protein>
    <submittedName>
        <fullName evidence="1">Uncharacterized protein</fullName>
    </submittedName>
</protein>
<dbReference type="Pfam" id="PF14561">
    <property type="entry name" value="TPR_20"/>
    <property type="match status" value="1"/>
</dbReference>
<dbReference type="PROSITE" id="PS50005">
    <property type="entry name" value="TPR"/>
    <property type="match status" value="1"/>
</dbReference>
<evidence type="ECO:0000313" key="1">
    <source>
        <dbReference type="EMBL" id="CAD7235406.1"/>
    </source>
</evidence>
<dbReference type="Pfam" id="PF00085">
    <property type="entry name" value="Thioredoxin"/>
    <property type="match status" value="1"/>
</dbReference>
<dbReference type="GO" id="GO:0005737">
    <property type="term" value="C:cytoplasm"/>
    <property type="evidence" value="ECO:0007669"/>
    <property type="project" value="TreeGrafter"/>
</dbReference>
<dbReference type="Gene3D" id="1.25.40.10">
    <property type="entry name" value="Tetratricopeptide repeat domain"/>
    <property type="match status" value="2"/>
</dbReference>
<name>A0A7R8WUD1_9CRUS</name>
<dbReference type="AlphaFoldDB" id="A0A7R8WUD1"/>
<dbReference type="PANTHER" id="PTHR45663:SF11">
    <property type="entry name" value="GEO12009P1"/>
    <property type="match status" value="1"/>
</dbReference>
<dbReference type="EMBL" id="OB672567">
    <property type="protein sequence ID" value="CAD7235406.1"/>
    <property type="molecule type" value="Genomic_DNA"/>
</dbReference>
<dbReference type="OrthoDB" id="2121326at2759"/>
<reference evidence="1" key="1">
    <citation type="submission" date="2020-11" db="EMBL/GenBank/DDBJ databases">
        <authorList>
            <person name="Tran Van P."/>
        </authorList>
    </citation>
    <scope>NUCLEOTIDE SEQUENCE</scope>
</reference>
<dbReference type="InterPro" id="IPR013766">
    <property type="entry name" value="Thioredoxin_domain"/>
</dbReference>
<proteinExistence type="predicted"/>
<dbReference type="InterPro" id="IPR019734">
    <property type="entry name" value="TPR_rpt"/>
</dbReference>
<dbReference type="GO" id="GO:0015035">
    <property type="term" value="F:protein-disulfide reductase activity"/>
    <property type="evidence" value="ECO:0007669"/>
    <property type="project" value="TreeGrafter"/>
</dbReference>
<dbReference type="SUPFAM" id="SSF48452">
    <property type="entry name" value="TPR-like"/>
    <property type="match status" value="1"/>
</dbReference>
<organism evidence="1">
    <name type="scientific">Cyprideis torosa</name>
    <dbReference type="NCBI Taxonomy" id="163714"/>
    <lineage>
        <taxon>Eukaryota</taxon>
        <taxon>Metazoa</taxon>
        <taxon>Ecdysozoa</taxon>
        <taxon>Arthropoda</taxon>
        <taxon>Crustacea</taxon>
        <taxon>Oligostraca</taxon>
        <taxon>Ostracoda</taxon>
        <taxon>Podocopa</taxon>
        <taxon>Podocopida</taxon>
        <taxon>Cytherocopina</taxon>
        <taxon>Cytheroidea</taxon>
        <taxon>Cytherideidae</taxon>
        <taxon>Cyprideis</taxon>
    </lineage>
</organism>
<gene>
    <name evidence="1" type="ORF">CTOB1V02_LOCUS13221</name>
</gene>
<dbReference type="CDD" id="cd02947">
    <property type="entry name" value="TRX_family"/>
    <property type="match status" value="1"/>
</dbReference>
<dbReference type="SUPFAM" id="SSF52833">
    <property type="entry name" value="Thioredoxin-like"/>
    <property type="match status" value="1"/>
</dbReference>
<sequence>MEKEAYIFEVSKESFGKYVHLNSYKLPVLVEFLSGWSDPAVLMSDLFSTLAKEFPQAFIFAKVDIDEQPDLVEEYNVKNIPTLLVFKDGKVVRIEEGQLQEVEARRLLKEFGVFRESDAMREQARDKHLSGDTSAAIILLTEAIQLDPGNTRIAMDMVQVFIDISELEQARDLFSRLPESVKETDMGKALTGQLVFAEMAAKLPPLARLQDTLANSPDDLDANFDMGIRLVSLYQYEDAMNHLFKVVNLDPTHRDGAAREMAIAVTNMVAPINNDMAQEFRRRLANSLSA</sequence>
<dbReference type="InterPro" id="IPR011990">
    <property type="entry name" value="TPR-like_helical_dom_sf"/>
</dbReference>
<dbReference type="Pfam" id="PF14559">
    <property type="entry name" value="TPR_19"/>
    <property type="match status" value="1"/>
</dbReference>
<dbReference type="GO" id="GO:0006950">
    <property type="term" value="P:response to stress"/>
    <property type="evidence" value="ECO:0007669"/>
    <property type="project" value="UniProtKB-ARBA"/>
</dbReference>